<dbReference type="GO" id="GO:0030158">
    <property type="term" value="F:protein xylosyltransferase activity"/>
    <property type="evidence" value="ECO:0007669"/>
    <property type="project" value="UniProtKB-EC"/>
</dbReference>
<dbReference type="OrthoDB" id="2019572at2759"/>
<comment type="similarity">
    <text evidence="5">Belongs to the glycosyltransferase 14 family. XylT subfamily.</text>
</comment>
<dbReference type="Pfam" id="PF12529">
    <property type="entry name" value="Xylo_C"/>
    <property type="match status" value="1"/>
</dbReference>
<sequence length="885" mass="100855">MVASKGGNGRWLRKYKVFFLIGLVILLFQVLLAAHFLELNKSSSLDDWQPQSQQPVSQTVDSVSRRKPQAVNTTVLRVEELSFKPECEIAGKEAVSAIHRAKSQKCKQLIVNVTCRSLAGLLYPKRLTGSCPGDGKITGKALGCFKDENNYRLLSGYFGVNKKTNSPDYCIQLCLQSGFEYAGVQYSTECFCGNEEPPATYKLPDSSCNMKCPGDSHATCGGYYTINIYQTGIKKFVPQVANTESPVADDHVRIVFLLTLNGRALRQVKRLLKILYHKNHYYYIHVDVREDYLFRELLHLEQRFPNVRLTRRRFATIWGGASLLEMLLSCMSELLEMPGWRWDFVLNLSESDYPVKMVSSLERFLSANRDRNFVKSHGRDTQRFLQKQGLDKTFVECDMRMWRVADRQLPAGLQMDGGSDWIALSRKFVAHVAAKEPDELVSGLRQVFRHTLLPAESFFHTVLRNTHFCDSYVDNNLHVTNWKRKLGCKCQYKHVVDWCGCSPNDFRPDDWPRIQTTSSRHLYFARKFEPIINQAILLKLELWLFGVEKPSRKVPNLHSYWQSIYHHMDLTPQIDDGLRTVISSIGRIWARSVTNGTCKIQIKETKSATSYHSKDSYKYTLVHLRTAVDASEVDVEVAFRPINMTYLVAPSALTKRLEELIVSSDFDQKEQMSRNFPRILSPNSEPVLVYKFASSEVTFVHNISCLWVNPMGTLAEVTDISIDENSATGHSKPILKQPHLPGPWTVKLIHQQTLLAEVKFLITPLEYHMSNPITQKQATLIHGGPLSRSVVDNFDKFLDSGYDQTILKAVSVSNSKKTGRELQSWIDSLLTKFYVVEKMCAVKRAVQICGVQLEECFNTTWSSFAPDPKSVIANVNQTTGAFDIW</sequence>
<feature type="region of interest" description="Disordered" evidence="20">
    <location>
        <begin position="45"/>
        <end position="65"/>
    </location>
</feature>
<evidence type="ECO:0000256" key="7">
    <source>
        <dbReference type="ARBA" id="ARBA00022676"/>
    </source>
</evidence>
<reference evidence="22" key="1">
    <citation type="journal article" date="2020" name="J Insects Food Feed">
        <title>The yellow mealworm (Tenebrio molitor) genome: a resource for the emerging insects as food and feed industry.</title>
        <authorList>
            <person name="Eriksson T."/>
            <person name="Andere A."/>
            <person name="Kelstrup H."/>
            <person name="Emery V."/>
            <person name="Picard C."/>
        </authorList>
    </citation>
    <scope>NUCLEOTIDE SEQUENCE</scope>
    <source>
        <strain evidence="22">Stoneville</strain>
        <tissue evidence="22">Whole head</tissue>
    </source>
</reference>
<keyword evidence="7" id="KW-0328">Glycosyltransferase</keyword>
<evidence type="ECO:0000256" key="18">
    <source>
        <dbReference type="ARBA" id="ARBA00042865"/>
    </source>
</evidence>
<dbReference type="GO" id="GO:0000139">
    <property type="term" value="C:Golgi membrane"/>
    <property type="evidence" value="ECO:0007669"/>
    <property type="project" value="UniProtKB-SubCell"/>
</dbReference>
<dbReference type="Pfam" id="PF01822">
    <property type="entry name" value="WSC"/>
    <property type="match status" value="1"/>
</dbReference>
<evidence type="ECO:0000256" key="13">
    <source>
        <dbReference type="ARBA" id="ARBA00022989"/>
    </source>
</evidence>
<reference evidence="22" key="2">
    <citation type="submission" date="2021-08" db="EMBL/GenBank/DDBJ databases">
        <authorList>
            <person name="Eriksson T."/>
        </authorList>
    </citation>
    <scope>NUCLEOTIDE SEQUENCE</scope>
    <source>
        <strain evidence="22">Stoneville</strain>
        <tissue evidence="22">Whole head</tissue>
    </source>
</reference>
<feature type="domain" description="WSC" evidence="21">
    <location>
        <begin position="138"/>
        <end position="232"/>
    </location>
</feature>
<evidence type="ECO:0000256" key="10">
    <source>
        <dbReference type="ARBA" id="ARBA00022723"/>
    </source>
</evidence>
<dbReference type="Proteomes" id="UP000719412">
    <property type="component" value="Unassembled WGS sequence"/>
</dbReference>
<keyword evidence="12" id="KW-0735">Signal-anchor</keyword>
<dbReference type="InterPro" id="IPR003406">
    <property type="entry name" value="Glyco_trans_14"/>
</dbReference>
<keyword evidence="13" id="KW-1133">Transmembrane helix</keyword>
<dbReference type="InterPro" id="IPR024448">
    <property type="entry name" value="XylT_C"/>
</dbReference>
<evidence type="ECO:0000256" key="1">
    <source>
        <dbReference type="ARBA" id="ARBA00004323"/>
    </source>
</evidence>
<feature type="compositionally biased region" description="Low complexity" evidence="20">
    <location>
        <begin position="46"/>
        <end position="62"/>
    </location>
</feature>
<name>A0A8J6L9H9_TENMO</name>
<comment type="pathway">
    <text evidence="4">Glycan metabolism; heparan sulfate biosynthesis.</text>
</comment>
<keyword evidence="16" id="KW-1015">Disulfide bond</keyword>
<dbReference type="InterPro" id="IPR002889">
    <property type="entry name" value="WSC_carb-bd"/>
</dbReference>
<dbReference type="PROSITE" id="PS51212">
    <property type="entry name" value="WSC"/>
    <property type="match status" value="1"/>
</dbReference>
<evidence type="ECO:0000313" key="22">
    <source>
        <dbReference type="EMBL" id="KAH0810953.1"/>
    </source>
</evidence>
<keyword evidence="14" id="KW-0333">Golgi apparatus</keyword>
<organism evidence="22 23">
    <name type="scientific">Tenebrio molitor</name>
    <name type="common">Yellow mealworm beetle</name>
    <dbReference type="NCBI Taxonomy" id="7067"/>
    <lineage>
        <taxon>Eukaryota</taxon>
        <taxon>Metazoa</taxon>
        <taxon>Ecdysozoa</taxon>
        <taxon>Arthropoda</taxon>
        <taxon>Hexapoda</taxon>
        <taxon>Insecta</taxon>
        <taxon>Pterygota</taxon>
        <taxon>Neoptera</taxon>
        <taxon>Endopterygota</taxon>
        <taxon>Coleoptera</taxon>
        <taxon>Polyphaga</taxon>
        <taxon>Cucujiformia</taxon>
        <taxon>Tenebrionidae</taxon>
        <taxon>Tenebrio</taxon>
    </lineage>
</organism>
<dbReference type="PANTHER" id="PTHR46025">
    <property type="entry name" value="XYLOSYLTRANSFERASE OXT"/>
    <property type="match status" value="1"/>
</dbReference>
<evidence type="ECO:0000256" key="9">
    <source>
        <dbReference type="ARBA" id="ARBA00022692"/>
    </source>
</evidence>
<evidence type="ECO:0000256" key="6">
    <source>
        <dbReference type="ARBA" id="ARBA00011972"/>
    </source>
</evidence>
<evidence type="ECO:0000256" key="3">
    <source>
        <dbReference type="ARBA" id="ARBA00004840"/>
    </source>
</evidence>
<evidence type="ECO:0000313" key="23">
    <source>
        <dbReference type="Proteomes" id="UP000719412"/>
    </source>
</evidence>
<comment type="catalytic activity">
    <reaction evidence="19">
        <text>UDP-alpha-D-xylose + L-seryl-[protein] = 3-O-(beta-D-xylosyl)-L-seryl-[protein] + UDP + H(+)</text>
        <dbReference type="Rhea" id="RHEA:50192"/>
        <dbReference type="Rhea" id="RHEA-COMP:9863"/>
        <dbReference type="Rhea" id="RHEA-COMP:12567"/>
        <dbReference type="ChEBI" id="CHEBI:15378"/>
        <dbReference type="ChEBI" id="CHEBI:29999"/>
        <dbReference type="ChEBI" id="CHEBI:57632"/>
        <dbReference type="ChEBI" id="CHEBI:58223"/>
        <dbReference type="ChEBI" id="CHEBI:132085"/>
        <dbReference type="EC" id="2.4.2.26"/>
    </reaction>
</comment>
<evidence type="ECO:0000256" key="19">
    <source>
        <dbReference type="ARBA" id="ARBA00047847"/>
    </source>
</evidence>
<dbReference type="SMART" id="SM00321">
    <property type="entry name" value="WSC"/>
    <property type="match status" value="1"/>
</dbReference>
<evidence type="ECO:0000256" key="17">
    <source>
        <dbReference type="ARBA" id="ARBA00023180"/>
    </source>
</evidence>
<keyword evidence="17" id="KW-0325">Glycoprotein</keyword>
<dbReference type="AlphaFoldDB" id="A0A8J6L9H9"/>
<evidence type="ECO:0000256" key="5">
    <source>
        <dbReference type="ARBA" id="ARBA00010195"/>
    </source>
</evidence>
<keyword evidence="23" id="KW-1185">Reference proteome</keyword>
<evidence type="ECO:0000256" key="15">
    <source>
        <dbReference type="ARBA" id="ARBA00023136"/>
    </source>
</evidence>
<dbReference type="InterPro" id="IPR043538">
    <property type="entry name" value="XYLT"/>
</dbReference>
<evidence type="ECO:0000256" key="8">
    <source>
        <dbReference type="ARBA" id="ARBA00022679"/>
    </source>
</evidence>
<keyword evidence="11" id="KW-0256">Endoplasmic reticulum</keyword>
<comment type="caution">
    <text evidence="22">The sequence shown here is derived from an EMBL/GenBank/DDBJ whole genome shotgun (WGS) entry which is preliminary data.</text>
</comment>
<dbReference type="EC" id="2.4.2.26" evidence="6"/>
<dbReference type="EMBL" id="JABDTM020027143">
    <property type="protein sequence ID" value="KAH0810953.1"/>
    <property type="molecule type" value="Genomic_DNA"/>
</dbReference>
<evidence type="ECO:0000259" key="21">
    <source>
        <dbReference type="PROSITE" id="PS51212"/>
    </source>
</evidence>
<dbReference type="GO" id="GO:0046872">
    <property type="term" value="F:metal ion binding"/>
    <property type="evidence" value="ECO:0007669"/>
    <property type="project" value="UniProtKB-KW"/>
</dbReference>
<comment type="subcellular location">
    <subcellularLocation>
        <location evidence="2">Endoplasmic reticulum membrane</location>
        <topology evidence="2">Single-pass type II membrane protein</topology>
    </subcellularLocation>
    <subcellularLocation>
        <location evidence="1">Golgi apparatus membrane</location>
        <topology evidence="1">Single-pass type II membrane protein</topology>
    </subcellularLocation>
</comment>
<keyword evidence="9" id="KW-0812">Transmembrane</keyword>
<dbReference type="Pfam" id="PF02485">
    <property type="entry name" value="Branch"/>
    <property type="match status" value="1"/>
</dbReference>
<comment type="pathway">
    <text evidence="3">Glycan metabolism; chondroitin sulfate biosynthesis.</text>
</comment>
<protein>
    <recommendedName>
        <fullName evidence="6">protein xylosyltransferase</fullName>
        <ecNumber evidence="6">2.4.2.26</ecNumber>
    </recommendedName>
    <alternativeName>
        <fullName evidence="18">Peptide O-xylosyltransferase</fullName>
    </alternativeName>
</protein>
<dbReference type="GO" id="GO:0005789">
    <property type="term" value="C:endoplasmic reticulum membrane"/>
    <property type="evidence" value="ECO:0007669"/>
    <property type="project" value="UniProtKB-SubCell"/>
</dbReference>
<evidence type="ECO:0000256" key="20">
    <source>
        <dbReference type="SAM" id="MobiDB-lite"/>
    </source>
</evidence>
<evidence type="ECO:0000256" key="16">
    <source>
        <dbReference type="ARBA" id="ARBA00023157"/>
    </source>
</evidence>
<evidence type="ECO:0000256" key="14">
    <source>
        <dbReference type="ARBA" id="ARBA00023034"/>
    </source>
</evidence>
<evidence type="ECO:0000256" key="11">
    <source>
        <dbReference type="ARBA" id="ARBA00022824"/>
    </source>
</evidence>
<evidence type="ECO:0000256" key="12">
    <source>
        <dbReference type="ARBA" id="ARBA00022968"/>
    </source>
</evidence>
<keyword evidence="10" id="KW-0479">Metal-binding</keyword>
<evidence type="ECO:0000256" key="2">
    <source>
        <dbReference type="ARBA" id="ARBA00004648"/>
    </source>
</evidence>
<keyword evidence="8" id="KW-0808">Transferase</keyword>
<proteinExistence type="inferred from homology"/>
<dbReference type="PANTHER" id="PTHR46025:SF3">
    <property type="entry name" value="XYLOSYLTRANSFERASE OXT"/>
    <property type="match status" value="1"/>
</dbReference>
<accession>A0A8J6L9H9</accession>
<gene>
    <name evidence="22" type="ORF">GEV33_011838</name>
</gene>
<evidence type="ECO:0000256" key="4">
    <source>
        <dbReference type="ARBA" id="ARBA00005093"/>
    </source>
</evidence>
<dbReference type="GO" id="GO:0050650">
    <property type="term" value="P:chondroitin sulfate proteoglycan biosynthetic process"/>
    <property type="evidence" value="ECO:0007669"/>
    <property type="project" value="TreeGrafter"/>
</dbReference>
<dbReference type="GO" id="GO:0015012">
    <property type="term" value="P:heparan sulfate proteoglycan biosynthetic process"/>
    <property type="evidence" value="ECO:0007669"/>
    <property type="project" value="TreeGrafter"/>
</dbReference>
<keyword evidence="15" id="KW-0472">Membrane</keyword>